<protein>
    <submittedName>
        <fullName evidence="1">Uncharacterized protein</fullName>
    </submittedName>
</protein>
<organism evidence="1 2">
    <name type="scientific">Dyella caseinilytica</name>
    <dbReference type="NCBI Taxonomy" id="1849581"/>
    <lineage>
        <taxon>Bacteria</taxon>
        <taxon>Pseudomonadati</taxon>
        <taxon>Pseudomonadota</taxon>
        <taxon>Gammaproteobacteria</taxon>
        <taxon>Lysobacterales</taxon>
        <taxon>Rhodanobacteraceae</taxon>
        <taxon>Dyella</taxon>
    </lineage>
</organism>
<reference evidence="1 2" key="1">
    <citation type="submission" date="2020-10" db="EMBL/GenBank/DDBJ databases">
        <title>Phylogeny of dyella-like bacteria.</title>
        <authorList>
            <person name="Fu J."/>
        </authorList>
    </citation>
    <scope>NUCLEOTIDE SEQUENCE [LARGE SCALE GENOMIC DNA]</scope>
    <source>
        <strain evidence="1 2">DHOB09</strain>
    </source>
</reference>
<dbReference type="EMBL" id="CP064030">
    <property type="protein sequence ID" value="QRN52384.1"/>
    <property type="molecule type" value="Genomic_DNA"/>
</dbReference>
<evidence type="ECO:0000313" key="1">
    <source>
        <dbReference type="EMBL" id="QRN52384.1"/>
    </source>
</evidence>
<dbReference type="Proteomes" id="UP000663181">
    <property type="component" value="Chromosome"/>
</dbReference>
<proteinExistence type="predicted"/>
<dbReference type="RefSeq" id="WP_188799632.1">
    <property type="nucleotide sequence ID" value="NZ_BMIZ01000002.1"/>
</dbReference>
<accession>A0ABX7GPM6</accession>
<gene>
    <name evidence="1" type="ORF">ISN74_12940</name>
</gene>
<name>A0ABX7GPM6_9GAMM</name>
<sequence length="230" mass="23896">MPVGFQVFGDSGAVQIDDNYANLALVGKGTLSPGNPGQDGGNMMQVSTGAANAMIFLRASQIGVAVGAVSDSGGVRTFTIWMASGVTSVNYWVFGTPPAPTSRFGLQIFRSDGQCTFDSANKYMRVIGNIDTSSATIGGTAGKQFGLPGVGPGGYAVALNYNGFIIERLSIQGGQTLFRVNQQWCFSISGNALTVWNRPNVAGITYPPGSTSTTTYKAPQSAIILDVTGL</sequence>
<keyword evidence="2" id="KW-1185">Reference proteome</keyword>
<evidence type="ECO:0000313" key="2">
    <source>
        <dbReference type="Proteomes" id="UP000663181"/>
    </source>
</evidence>